<evidence type="ECO:0000313" key="3">
    <source>
        <dbReference type="Proteomes" id="UP000596742"/>
    </source>
</evidence>
<dbReference type="SUPFAM" id="SSF57716">
    <property type="entry name" value="Glucocorticoid receptor-like (DNA-binding domain)"/>
    <property type="match status" value="1"/>
</dbReference>
<proteinExistence type="predicted"/>
<evidence type="ECO:0000313" key="2">
    <source>
        <dbReference type="EMBL" id="VDI78928.1"/>
    </source>
</evidence>
<reference evidence="2" key="1">
    <citation type="submission" date="2018-11" db="EMBL/GenBank/DDBJ databases">
        <authorList>
            <person name="Alioto T."/>
            <person name="Alioto T."/>
        </authorList>
    </citation>
    <scope>NUCLEOTIDE SEQUENCE</scope>
</reference>
<name>A0A8B6HG08_MYTGA</name>
<protein>
    <submittedName>
        <fullName evidence="2">Cysteine and glycine-rich protein</fullName>
    </submittedName>
</protein>
<dbReference type="AlphaFoldDB" id="A0A8B6HG08"/>
<accession>A0A8B6HG08</accession>
<feature type="compositionally biased region" description="Basic and acidic residues" evidence="1">
    <location>
        <begin position="19"/>
        <end position="33"/>
    </location>
</feature>
<dbReference type="EMBL" id="UYJE01010016">
    <property type="protein sequence ID" value="VDI78928.1"/>
    <property type="molecule type" value="Genomic_DNA"/>
</dbReference>
<sequence>MLAQGGGALSLENRINKFGNKDSEMSNRPREQHVGPSNSGPGPHCPRCGKTVYEAERAIGLTDDVMQRTLDLMDLVLDHWLNNCEQDCLRHST</sequence>
<comment type="caution">
    <text evidence="2">The sequence shown here is derived from an EMBL/GenBank/DDBJ whole genome shotgun (WGS) entry which is preliminary data.</text>
</comment>
<gene>
    <name evidence="2" type="ORF">MGAL_10B065385</name>
</gene>
<keyword evidence="3" id="KW-1185">Reference proteome</keyword>
<dbReference type="Proteomes" id="UP000596742">
    <property type="component" value="Unassembled WGS sequence"/>
</dbReference>
<feature type="region of interest" description="Disordered" evidence="1">
    <location>
        <begin position="1"/>
        <end position="47"/>
    </location>
</feature>
<evidence type="ECO:0000256" key="1">
    <source>
        <dbReference type="SAM" id="MobiDB-lite"/>
    </source>
</evidence>
<organism evidence="2 3">
    <name type="scientific">Mytilus galloprovincialis</name>
    <name type="common">Mediterranean mussel</name>
    <dbReference type="NCBI Taxonomy" id="29158"/>
    <lineage>
        <taxon>Eukaryota</taxon>
        <taxon>Metazoa</taxon>
        <taxon>Spiralia</taxon>
        <taxon>Lophotrochozoa</taxon>
        <taxon>Mollusca</taxon>
        <taxon>Bivalvia</taxon>
        <taxon>Autobranchia</taxon>
        <taxon>Pteriomorphia</taxon>
        <taxon>Mytilida</taxon>
        <taxon>Mytiloidea</taxon>
        <taxon>Mytilidae</taxon>
        <taxon>Mytilinae</taxon>
        <taxon>Mytilus</taxon>
    </lineage>
</organism>
<dbReference type="OrthoDB" id="1679758at2759"/>